<reference evidence="1" key="2">
    <citation type="journal article" date="2015" name="Data Brief">
        <title>Shoot transcriptome of the giant reed, Arundo donax.</title>
        <authorList>
            <person name="Barrero R.A."/>
            <person name="Guerrero F.D."/>
            <person name="Moolhuijzen P."/>
            <person name="Goolsby J.A."/>
            <person name="Tidwell J."/>
            <person name="Bellgard S.E."/>
            <person name="Bellgard M.I."/>
        </authorList>
    </citation>
    <scope>NUCLEOTIDE SEQUENCE</scope>
    <source>
        <tissue evidence="1">Shoot tissue taken approximately 20 cm above the soil surface</tissue>
    </source>
</reference>
<protein>
    <submittedName>
        <fullName evidence="1">Uncharacterized protein</fullName>
    </submittedName>
</protein>
<dbReference type="EMBL" id="GBRH01278048">
    <property type="protein sequence ID" value="JAD19847.1"/>
    <property type="molecule type" value="Transcribed_RNA"/>
</dbReference>
<reference evidence="1" key="1">
    <citation type="submission" date="2014-09" db="EMBL/GenBank/DDBJ databases">
        <authorList>
            <person name="Magalhaes I.L.F."/>
            <person name="Oliveira U."/>
            <person name="Santos F.R."/>
            <person name="Vidigal T.H.D.A."/>
            <person name="Brescovit A.D."/>
            <person name="Santos A.J."/>
        </authorList>
    </citation>
    <scope>NUCLEOTIDE SEQUENCE</scope>
    <source>
        <tissue evidence="1">Shoot tissue taken approximately 20 cm above the soil surface</tissue>
    </source>
</reference>
<accession>A0A0A8Y7Z4</accession>
<organism evidence="1">
    <name type="scientific">Arundo donax</name>
    <name type="common">Giant reed</name>
    <name type="synonym">Donax arundinaceus</name>
    <dbReference type="NCBI Taxonomy" id="35708"/>
    <lineage>
        <taxon>Eukaryota</taxon>
        <taxon>Viridiplantae</taxon>
        <taxon>Streptophyta</taxon>
        <taxon>Embryophyta</taxon>
        <taxon>Tracheophyta</taxon>
        <taxon>Spermatophyta</taxon>
        <taxon>Magnoliopsida</taxon>
        <taxon>Liliopsida</taxon>
        <taxon>Poales</taxon>
        <taxon>Poaceae</taxon>
        <taxon>PACMAD clade</taxon>
        <taxon>Arundinoideae</taxon>
        <taxon>Arundineae</taxon>
        <taxon>Arundo</taxon>
    </lineage>
</organism>
<sequence>MFKTIQVLQPRWETKRNIIFMISSYMTIKRKLIAHENK</sequence>
<name>A0A0A8Y7Z4_ARUDO</name>
<evidence type="ECO:0000313" key="1">
    <source>
        <dbReference type="EMBL" id="JAD19847.1"/>
    </source>
</evidence>
<proteinExistence type="predicted"/>
<dbReference type="AlphaFoldDB" id="A0A0A8Y7Z4"/>